<dbReference type="GO" id="GO:1904047">
    <property type="term" value="F:S-adenosyl-L-methionine binding"/>
    <property type="evidence" value="ECO:0007669"/>
    <property type="project" value="UniProtKB-UniRule"/>
</dbReference>
<dbReference type="Pfam" id="PF04068">
    <property type="entry name" value="Fer4_RLI"/>
    <property type="match status" value="1"/>
</dbReference>
<evidence type="ECO:0000256" key="4">
    <source>
        <dbReference type="ARBA" id="ARBA00022679"/>
    </source>
</evidence>
<keyword evidence="5 6" id="KW-0949">S-adenosyl-L-methionine</keyword>
<evidence type="ECO:0000256" key="5">
    <source>
        <dbReference type="ARBA" id="ARBA00022691"/>
    </source>
</evidence>
<dbReference type="PANTHER" id="PTHR20426:SF0">
    <property type="entry name" value="18S RRNA AMINOCARBOXYPROPYLTRANSFERASE"/>
    <property type="match status" value="1"/>
</dbReference>
<reference evidence="9" key="2">
    <citation type="submission" date="2025-09" db="UniProtKB">
        <authorList>
            <consortium name="Ensembl"/>
        </authorList>
    </citation>
    <scope>IDENTIFICATION</scope>
</reference>
<dbReference type="GO" id="GO:0106388">
    <property type="term" value="F:rRNA small subunit aminocarboxypropyltransferase activity"/>
    <property type="evidence" value="ECO:0007669"/>
    <property type="project" value="UniProtKB-EC"/>
</dbReference>
<dbReference type="InterPro" id="IPR007177">
    <property type="entry name" value="Tsr3_C"/>
</dbReference>
<keyword evidence="4 6" id="KW-0808">Transferase</keyword>
<comment type="caution">
    <text evidence="6">Lacks conserved residue(s) required for the propagation of feature annotation.</text>
</comment>
<name>A0A8B9MSY2_9AVES</name>
<dbReference type="InterPro" id="IPR022968">
    <property type="entry name" value="Tsr3-like"/>
</dbReference>
<dbReference type="Pfam" id="PF04034">
    <property type="entry name" value="Ribo_biogen_C"/>
    <property type="match status" value="1"/>
</dbReference>
<dbReference type="HAMAP" id="MF_01116">
    <property type="entry name" value="TSR3"/>
    <property type="match status" value="1"/>
</dbReference>
<comment type="function">
    <text evidence="6">Aminocarboxypropyltransferase that catalyzes the aminocarboxypropyl transfer on pseudouridine at position 1248 (Psi1248) in 18S rRNA. It constitutes the last step in biosynthesis of the hypermodified N1-methyl-N3-(3-amino-3-carboxypropyl) pseudouridine (m1acp3-Psi) conserved in eukaryotic 18S rRNA.</text>
</comment>
<accession>A0A8B9MSY2</accession>
<comment type="similarity">
    <text evidence="6">Belongs to the TDD superfamily. TSR3 family.</text>
</comment>
<evidence type="ECO:0000313" key="10">
    <source>
        <dbReference type="Proteomes" id="UP000694541"/>
    </source>
</evidence>
<evidence type="ECO:0000259" key="7">
    <source>
        <dbReference type="Pfam" id="PF04034"/>
    </source>
</evidence>
<feature type="binding site" evidence="6">
    <location>
        <position position="112"/>
    </location>
    <ligand>
        <name>S-adenosyl-L-methionine</name>
        <dbReference type="ChEBI" id="CHEBI:59789"/>
    </ligand>
</feature>
<dbReference type="NCBIfam" id="NF002621">
    <property type="entry name" value="PRK02287.1"/>
    <property type="match status" value="1"/>
</dbReference>
<keyword evidence="3 6" id="KW-0698">rRNA processing</keyword>
<evidence type="ECO:0000259" key="8">
    <source>
        <dbReference type="Pfam" id="PF04068"/>
    </source>
</evidence>
<keyword evidence="2 6" id="KW-0690">Ribosome biogenesis</keyword>
<feature type="binding site" evidence="6">
    <location>
        <position position="64"/>
    </location>
    <ligand>
        <name>S-adenosyl-L-methionine</name>
        <dbReference type="ChEBI" id="CHEBI:59789"/>
    </ligand>
</feature>
<comment type="subcellular location">
    <subcellularLocation>
        <location evidence="6">Cytoplasm</location>
    </subcellularLocation>
</comment>
<feature type="domain" description="16S/18S rRNA aminocarboxypropyltransferase Tsr3 C-terminal" evidence="7">
    <location>
        <begin position="86"/>
        <end position="212"/>
    </location>
</feature>
<dbReference type="Proteomes" id="UP000694541">
    <property type="component" value="Unplaced"/>
</dbReference>
<organism evidence="9 10">
    <name type="scientific">Accipiter nisus</name>
    <name type="common">Eurasian sparrowhawk</name>
    <dbReference type="NCBI Taxonomy" id="211598"/>
    <lineage>
        <taxon>Eukaryota</taxon>
        <taxon>Metazoa</taxon>
        <taxon>Chordata</taxon>
        <taxon>Craniata</taxon>
        <taxon>Vertebrata</taxon>
        <taxon>Euteleostomi</taxon>
        <taxon>Archelosauria</taxon>
        <taxon>Archosauria</taxon>
        <taxon>Dinosauria</taxon>
        <taxon>Saurischia</taxon>
        <taxon>Theropoda</taxon>
        <taxon>Coelurosauria</taxon>
        <taxon>Aves</taxon>
        <taxon>Neognathae</taxon>
        <taxon>Neoaves</taxon>
        <taxon>Telluraves</taxon>
        <taxon>Accipitrimorphae</taxon>
        <taxon>Accipitriformes</taxon>
        <taxon>Accipitridae</taxon>
        <taxon>Accipitrinae</taxon>
        <taxon>Accipiter</taxon>
    </lineage>
</organism>
<evidence type="ECO:0000256" key="6">
    <source>
        <dbReference type="HAMAP-Rule" id="MF_03146"/>
    </source>
</evidence>
<feature type="binding site" evidence="6">
    <location>
        <position position="135"/>
    </location>
    <ligand>
        <name>S-adenosyl-L-methionine</name>
        <dbReference type="ChEBI" id="CHEBI:59789"/>
    </ligand>
</feature>
<keyword evidence="1 6" id="KW-0963">Cytoplasm</keyword>
<comment type="catalytic activity">
    <reaction evidence="6">
        <text>N(1)-methylpseudouridine(1248) in human 18S rRNA + S-adenosyl-L-methionine = N(1)-methyl-N(3)-[(3S)-3-amino-3-carboxypropyl]pseudouridine(1248) in human 18S rRNA + S-methyl-5'-thioadenosine + H(+)</text>
        <dbReference type="Rhea" id="RHEA:63292"/>
        <dbReference type="Rhea" id="RHEA-COMP:11639"/>
        <dbReference type="Rhea" id="RHEA-COMP:16308"/>
        <dbReference type="ChEBI" id="CHEBI:15378"/>
        <dbReference type="ChEBI" id="CHEBI:17509"/>
        <dbReference type="ChEBI" id="CHEBI:59789"/>
        <dbReference type="ChEBI" id="CHEBI:74890"/>
        <dbReference type="ChEBI" id="CHEBI:146234"/>
    </reaction>
</comment>
<dbReference type="AlphaFoldDB" id="A0A8B9MSY2"/>
<evidence type="ECO:0000313" key="9">
    <source>
        <dbReference type="Ensembl" id="ENSANIP00000013437.1"/>
    </source>
</evidence>
<dbReference type="GO" id="GO:0000455">
    <property type="term" value="P:enzyme-directed rRNA pseudouridine synthesis"/>
    <property type="evidence" value="ECO:0007669"/>
    <property type="project" value="UniProtKB-UniRule"/>
</dbReference>
<dbReference type="InterPro" id="IPR007209">
    <property type="entry name" value="RNaseL-inhib-like_metal-bd_dom"/>
</dbReference>
<dbReference type="PANTHER" id="PTHR20426">
    <property type="entry name" value="RIBOSOME BIOGENESIS PROTEIN TSR3 HOMOLOG"/>
    <property type="match status" value="1"/>
</dbReference>
<reference evidence="9" key="1">
    <citation type="submission" date="2025-08" db="UniProtKB">
        <authorList>
            <consortium name="Ensembl"/>
        </authorList>
    </citation>
    <scope>IDENTIFICATION</scope>
</reference>
<comment type="catalytic activity">
    <reaction evidence="6">
        <text>an N(1)-methylpseudouridine in rRNA + S-adenosyl-L-methionine = N(1)-methyl-N(3)-[(3S)-3-amino-3-carboxypropyl]pseudouridine in rRNA + S-methyl-5'-thioadenosine + H(+)</text>
        <dbReference type="Rhea" id="RHEA:63296"/>
        <dbReference type="Rhea" id="RHEA-COMP:11634"/>
        <dbReference type="Rhea" id="RHEA-COMP:16310"/>
        <dbReference type="ChEBI" id="CHEBI:15378"/>
        <dbReference type="ChEBI" id="CHEBI:17509"/>
        <dbReference type="ChEBI" id="CHEBI:59789"/>
        <dbReference type="ChEBI" id="CHEBI:74890"/>
        <dbReference type="ChEBI" id="CHEBI:146234"/>
        <dbReference type="EC" id="2.5.1.157"/>
    </reaction>
</comment>
<evidence type="ECO:0000256" key="3">
    <source>
        <dbReference type="ARBA" id="ARBA00022552"/>
    </source>
</evidence>
<dbReference type="Ensembl" id="ENSANIT00000013911.1">
    <property type="protein sequence ID" value="ENSANIP00000013437.1"/>
    <property type="gene ID" value="ENSANIG00000009123.1"/>
</dbReference>
<proteinExistence type="inferred from homology"/>
<protein>
    <recommendedName>
        <fullName evidence="6">18S rRNA aminocarboxypropyltransferase</fullName>
        <ecNumber evidence="6">2.5.1.157</ecNumber>
    </recommendedName>
</protein>
<evidence type="ECO:0000256" key="1">
    <source>
        <dbReference type="ARBA" id="ARBA00022490"/>
    </source>
</evidence>
<dbReference type="EC" id="2.5.1.157" evidence="6"/>
<dbReference type="GO" id="GO:0030490">
    <property type="term" value="P:maturation of SSU-rRNA"/>
    <property type="evidence" value="ECO:0007669"/>
    <property type="project" value="TreeGrafter"/>
</dbReference>
<feature type="domain" description="RNase L inhibitor RLI-like possible metal-binding" evidence="8">
    <location>
        <begin position="49"/>
        <end position="82"/>
    </location>
</feature>
<dbReference type="GO" id="GO:0005737">
    <property type="term" value="C:cytoplasm"/>
    <property type="evidence" value="ECO:0007669"/>
    <property type="project" value="UniProtKB-SubCell"/>
</dbReference>
<evidence type="ECO:0000256" key="2">
    <source>
        <dbReference type="ARBA" id="ARBA00022517"/>
    </source>
</evidence>
<sequence>MERGRRAAPRRGGRRGARSLDSFAAEAETALRACLEGEGAAPEAKFPCPLAMWELGHCDPKKCTGRKLARKGLLRTLRLRQRFPGLVLSPLATEYVSPADRHVIAQSGMAVIDCSWAKLEETPFKRMRGGHLRLLPYLVAANPVNYGRPCKLSCVEAFAAAFCIVGFPDLATILLRKFKWGKAFIDLNKNLLEKYAACHCQEEVLRVEKDFLAGVQETKDEEIGKKNHRHTTHPLFLTKFLTIFSFNLMKILASSRGATLLCQTKHASPPQLYVFSGWTVVPKLSCLV</sequence>
<keyword evidence="10" id="KW-1185">Reference proteome</keyword>